<dbReference type="RefSeq" id="WP_207142835.1">
    <property type="nucleotide sequence ID" value="NZ_JAEKJZ010000005.1"/>
</dbReference>
<evidence type="ECO:0000313" key="1">
    <source>
        <dbReference type="EMBL" id="MBN9673000.1"/>
    </source>
</evidence>
<dbReference type="Gene3D" id="3.10.129.10">
    <property type="entry name" value="Hotdog Thioesterase"/>
    <property type="match status" value="1"/>
</dbReference>
<dbReference type="InterPro" id="IPR029069">
    <property type="entry name" value="HotDog_dom_sf"/>
</dbReference>
<dbReference type="EMBL" id="JAEKJZ010000005">
    <property type="protein sequence ID" value="MBN9673000.1"/>
    <property type="molecule type" value="Genomic_DNA"/>
</dbReference>
<comment type="caution">
    <text evidence="1">The sequence shown here is derived from an EMBL/GenBank/DDBJ whole genome shotgun (WGS) entry which is preliminary data.</text>
</comment>
<organism evidence="1 2">
    <name type="scientific">Roseibium aggregatum</name>
    <dbReference type="NCBI Taxonomy" id="187304"/>
    <lineage>
        <taxon>Bacteria</taxon>
        <taxon>Pseudomonadati</taxon>
        <taxon>Pseudomonadota</taxon>
        <taxon>Alphaproteobacteria</taxon>
        <taxon>Hyphomicrobiales</taxon>
        <taxon>Stappiaceae</taxon>
        <taxon>Roseibium</taxon>
    </lineage>
</organism>
<gene>
    <name evidence="1" type="ORF">JF539_21775</name>
</gene>
<evidence type="ECO:0000313" key="2">
    <source>
        <dbReference type="Proteomes" id="UP000664096"/>
    </source>
</evidence>
<dbReference type="AlphaFoldDB" id="A0A939EJU9"/>
<reference evidence="1" key="1">
    <citation type="submission" date="2020-12" db="EMBL/GenBank/DDBJ databases">
        <title>Oil enriched cultivation method for isolating marine PHA-producing bacteria.</title>
        <authorList>
            <person name="Zheng W."/>
            <person name="Yu S."/>
            <person name="Huang Y."/>
        </authorList>
    </citation>
    <scope>NUCLEOTIDE SEQUENCE</scope>
    <source>
        <strain evidence="1">SY-2-12</strain>
    </source>
</reference>
<protein>
    <recommendedName>
        <fullName evidence="3">Acyl dehydratase</fullName>
    </recommendedName>
</protein>
<evidence type="ECO:0008006" key="3">
    <source>
        <dbReference type="Google" id="ProtNLM"/>
    </source>
</evidence>
<dbReference type="SUPFAM" id="SSF54637">
    <property type="entry name" value="Thioesterase/thiol ester dehydrase-isomerase"/>
    <property type="match status" value="1"/>
</dbReference>
<name>A0A939EJU9_9HYPH</name>
<dbReference type="Proteomes" id="UP000664096">
    <property type="component" value="Unassembled WGS sequence"/>
</dbReference>
<proteinExistence type="predicted"/>
<accession>A0A939EJU9</accession>
<sequence length="126" mass="14112">MVWTFDNFRPGAEIGCAEMQVPDDALLNVAAAFPDLQPGENGPELTIATLMRAYTFLIYPRPPGNIHAEQTMKIFRQVRPGQTFVARATCLDKEIKKGRNWVVFGIELADGGKPLVEAEMRFVWAM</sequence>